<name>A0A8J2LHT9_9HEXA</name>
<sequence length="138" mass="15698">MASPNLNWLIIRNNNCFLKRVRNVKQPFSTEPNNLTNKSSFRYSGLVQRKTVGIEPSTDKKGFVLVTKKPGLQGKPNKSLLRTSLKAAGPRRPLNKLRRSLKKSNYRKDLTRAALVRASVILKSQRQPKKKSRGKKSE</sequence>
<dbReference type="GO" id="GO:0006412">
    <property type="term" value="P:translation"/>
    <property type="evidence" value="ECO:0007669"/>
    <property type="project" value="InterPro"/>
</dbReference>
<gene>
    <name evidence="8" type="ORF">AFUS01_LOCUS43036</name>
</gene>
<dbReference type="InterPro" id="IPR002672">
    <property type="entry name" value="Ribosomal_eL28"/>
</dbReference>
<feature type="domain" description="Ribosomal eL28/Mak16" evidence="7">
    <location>
        <begin position="6"/>
        <end position="124"/>
    </location>
</feature>
<keyword evidence="2" id="KW-0689">Ribosomal protein</keyword>
<evidence type="ECO:0000313" key="8">
    <source>
        <dbReference type="EMBL" id="CAG7833409.1"/>
    </source>
</evidence>
<reference evidence="8" key="1">
    <citation type="submission" date="2021-06" db="EMBL/GenBank/DDBJ databases">
        <authorList>
            <person name="Hodson N. C."/>
            <person name="Mongue J. A."/>
            <person name="Jaron S. K."/>
        </authorList>
    </citation>
    <scope>NUCLEOTIDE SEQUENCE</scope>
</reference>
<dbReference type="GO" id="GO:1990904">
    <property type="term" value="C:ribonucleoprotein complex"/>
    <property type="evidence" value="ECO:0007669"/>
    <property type="project" value="UniProtKB-KW"/>
</dbReference>
<evidence type="ECO:0000256" key="4">
    <source>
        <dbReference type="ARBA" id="ARBA00035223"/>
    </source>
</evidence>
<feature type="compositionally biased region" description="Basic residues" evidence="6">
    <location>
        <begin position="93"/>
        <end position="105"/>
    </location>
</feature>
<accession>A0A8J2LHT9</accession>
<dbReference type="OrthoDB" id="338850at2759"/>
<dbReference type="Proteomes" id="UP000708208">
    <property type="component" value="Unassembled WGS sequence"/>
</dbReference>
<proteinExistence type="inferred from homology"/>
<feature type="region of interest" description="Disordered" evidence="6">
    <location>
        <begin position="69"/>
        <end position="108"/>
    </location>
</feature>
<evidence type="ECO:0000259" key="7">
    <source>
        <dbReference type="Pfam" id="PF01778"/>
    </source>
</evidence>
<dbReference type="AlphaFoldDB" id="A0A8J2LHT9"/>
<dbReference type="FunFam" id="3.30.390.110:FF:000002">
    <property type="entry name" value="60S ribosomal protein L28"/>
    <property type="match status" value="1"/>
</dbReference>
<dbReference type="Pfam" id="PF01778">
    <property type="entry name" value="Ribosomal_L28e"/>
    <property type="match status" value="1"/>
</dbReference>
<keyword evidence="9" id="KW-1185">Reference proteome</keyword>
<evidence type="ECO:0000313" key="9">
    <source>
        <dbReference type="Proteomes" id="UP000708208"/>
    </source>
</evidence>
<dbReference type="GO" id="GO:0005840">
    <property type="term" value="C:ribosome"/>
    <property type="evidence" value="ECO:0007669"/>
    <property type="project" value="UniProtKB-KW"/>
</dbReference>
<organism evidence="8 9">
    <name type="scientific">Allacma fusca</name>
    <dbReference type="NCBI Taxonomy" id="39272"/>
    <lineage>
        <taxon>Eukaryota</taxon>
        <taxon>Metazoa</taxon>
        <taxon>Ecdysozoa</taxon>
        <taxon>Arthropoda</taxon>
        <taxon>Hexapoda</taxon>
        <taxon>Collembola</taxon>
        <taxon>Symphypleona</taxon>
        <taxon>Sminthuridae</taxon>
        <taxon>Allacma</taxon>
    </lineage>
</organism>
<dbReference type="GO" id="GO:0003735">
    <property type="term" value="F:structural constituent of ribosome"/>
    <property type="evidence" value="ECO:0007669"/>
    <property type="project" value="InterPro"/>
</dbReference>
<evidence type="ECO:0000256" key="1">
    <source>
        <dbReference type="ARBA" id="ARBA00007926"/>
    </source>
</evidence>
<protein>
    <recommendedName>
        <fullName evidence="4">Large ribosomal subunit protein eL28</fullName>
    </recommendedName>
    <alternativeName>
        <fullName evidence="5">60S ribosomal protein L28</fullName>
    </alternativeName>
</protein>
<comment type="caution">
    <text evidence="8">The sequence shown here is derived from an EMBL/GenBank/DDBJ whole genome shotgun (WGS) entry which is preliminary data.</text>
</comment>
<evidence type="ECO:0000256" key="2">
    <source>
        <dbReference type="ARBA" id="ARBA00022980"/>
    </source>
</evidence>
<keyword evidence="3" id="KW-0687">Ribonucleoprotein</keyword>
<evidence type="ECO:0000256" key="5">
    <source>
        <dbReference type="ARBA" id="ARBA00035330"/>
    </source>
</evidence>
<comment type="similarity">
    <text evidence="1">Belongs to the eukaryotic ribosomal protein eL28 family.</text>
</comment>
<evidence type="ECO:0000256" key="6">
    <source>
        <dbReference type="SAM" id="MobiDB-lite"/>
    </source>
</evidence>
<dbReference type="EMBL" id="CAJVCH010569868">
    <property type="protein sequence ID" value="CAG7833409.1"/>
    <property type="molecule type" value="Genomic_DNA"/>
</dbReference>
<dbReference type="PANTHER" id="PTHR10544">
    <property type="entry name" value="60S RIBOSOMAL PROTEIN L28"/>
    <property type="match status" value="1"/>
</dbReference>
<dbReference type="InterPro" id="IPR029004">
    <property type="entry name" value="Ribosomal_eL28/Mak16"/>
</dbReference>
<evidence type="ECO:0000256" key="3">
    <source>
        <dbReference type="ARBA" id="ARBA00023274"/>
    </source>
</evidence>